<evidence type="ECO:0000256" key="1">
    <source>
        <dbReference type="ARBA" id="ARBA00006303"/>
    </source>
</evidence>
<feature type="compositionally biased region" description="Basic and acidic residues" evidence="7">
    <location>
        <begin position="223"/>
        <end position="236"/>
    </location>
</feature>
<dbReference type="Pfam" id="PF00152">
    <property type="entry name" value="tRNA-synt_2"/>
    <property type="match status" value="1"/>
</dbReference>
<dbReference type="InterPro" id="IPR004115">
    <property type="entry name" value="GAD-like_sf"/>
</dbReference>
<dbReference type="AlphaFoldDB" id="A0A6J6FM22"/>
<dbReference type="EMBL" id="CAEZUC010000071">
    <property type="protein sequence ID" value="CAB4590086.1"/>
    <property type="molecule type" value="Genomic_DNA"/>
</dbReference>
<dbReference type="SUPFAM" id="SSF55261">
    <property type="entry name" value="GAD domain-like"/>
    <property type="match status" value="1"/>
</dbReference>
<evidence type="ECO:0000259" key="9">
    <source>
        <dbReference type="Pfam" id="PF02938"/>
    </source>
</evidence>
<evidence type="ECO:0000259" key="8">
    <source>
        <dbReference type="Pfam" id="PF00152"/>
    </source>
</evidence>
<keyword evidence="5" id="KW-0648">Protein biosynthesis</keyword>
<name>A0A6J6FM22_9ZZZZ</name>
<evidence type="ECO:0000256" key="2">
    <source>
        <dbReference type="ARBA" id="ARBA00022598"/>
    </source>
</evidence>
<dbReference type="GO" id="GO:0004815">
    <property type="term" value="F:aspartate-tRNA ligase activity"/>
    <property type="evidence" value="ECO:0007669"/>
    <property type="project" value="TreeGrafter"/>
</dbReference>
<dbReference type="InterPro" id="IPR002312">
    <property type="entry name" value="Asp/Asn-tRNA-synth_IIb"/>
</dbReference>
<dbReference type="PANTHER" id="PTHR22594:SF5">
    <property type="entry name" value="ASPARTATE--TRNA LIGASE, MITOCHONDRIAL"/>
    <property type="match status" value="1"/>
</dbReference>
<dbReference type="PANTHER" id="PTHR22594">
    <property type="entry name" value="ASPARTYL/LYSYL-TRNA SYNTHETASE"/>
    <property type="match status" value="1"/>
</dbReference>
<dbReference type="Gene3D" id="3.30.930.10">
    <property type="entry name" value="Bira Bifunctional Protein, Domain 2"/>
    <property type="match status" value="1"/>
</dbReference>
<accession>A0A6J6FM22</accession>
<evidence type="ECO:0000256" key="5">
    <source>
        <dbReference type="ARBA" id="ARBA00022917"/>
    </source>
</evidence>
<keyword evidence="4" id="KW-0067">ATP-binding</keyword>
<dbReference type="InterPro" id="IPR029351">
    <property type="entry name" value="GAD_dom"/>
</dbReference>
<evidence type="ECO:0000256" key="3">
    <source>
        <dbReference type="ARBA" id="ARBA00022741"/>
    </source>
</evidence>
<dbReference type="InterPro" id="IPR045864">
    <property type="entry name" value="aa-tRNA-synth_II/BPL/LPL"/>
</dbReference>
<reference evidence="10" key="1">
    <citation type="submission" date="2020-05" db="EMBL/GenBank/DDBJ databases">
        <authorList>
            <person name="Chiriac C."/>
            <person name="Salcher M."/>
            <person name="Ghai R."/>
            <person name="Kavagutti S V."/>
        </authorList>
    </citation>
    <scope>NUCLEOTIDE SEQUENCE</scope>
</reference>
<proteinExistence type="inferred from homology"/>
<dbReference type="Pfam" id="PF02938">
    <property type="entry name" value="GAD"/>
    <property type="match status" value="1"/>
</dbReference>
<dbReference type="SUPFAM" id="SSF55681">
    <property type="entry name" value="Class II aaRS and biotin synthetases"/>
    <property type="match status" value="1"/>
</dbReference>
<organism evidence="10">
    <name type="scientific">freshwater metagenome</name>
    <dbReference type="NCBI Taxonomy" id="449393"/>
    <lineage>
        <taxon>unclassified sequences</taxon>
        <taxon>metagenomes</taxon>
        <taxon>ecological metagenomes</taxon>
    </lineage>
</organism>
<comment type="similarity">
    <text evidence="1">Belongs to the class-II aminoacyl-tRNA synthetase family. Type 1 subfamily.</text>
</comment>
<gene>
    <name evidence="10" type="ORF">UFOPK1776_00565</name>
</gene>
<protein>
    <submittedName>
        <fullName evidence="10">Unannotated protein</fullName>
    </submittedName>
</protein>
<feature type="domain" description="GAD" evidence="9">
    <location>
        <begin position="5"/>
        <end position="45"/>
    </location>
</feature>
<dbReference type="PRINTS" id="PR01042">
    <property type="entry name" value="TRNASYNTHASP"/>
</dbReference>
<dbReference type="GO" id="GO:0005524">
    <property type="term" value="F:ATP binding"/>
    <property type="evidence" value="ECO:0007669"/>
    <property type="project" value="UniProtKB-KW"/>
</dbReference>
<evidence type="ECO:0000256" key="4">
    <source>
        <dbReference type="ARBA" id="ARBA00022840"/>
    </source>
</evidence>
<keyword evidence="6" id="KW-0030">Aminoacyl-tRNA synthetase</keyword>
<dbReference type="GO" id="GO:0005737">
    <property type="term" value="C:cytoplasm"/>
    <property type="evidence" value="ECO:0007669"/>
    <property type="project" value="InterPro"/>
</dbReference>
<sequence length="236" mass="24756">MVGTDGALTGPVAKNLSEKESAGIAALVGAKNGDAIFFAAGSTVSSQNLLGAVRLEIGVRCNLIDESAWKFVWIVDAPMFEPVDADNPESGWTAVHHPFTGPKPEFADSFDKDPAQALAYAYDIVLNGNEIGGGSIRIHQRDVQQRVFNTIGLSNAEAESKFGFLLEAFNYGPPPHGGIALGLDRLCALLAGAQSIREVIAFPKTASGGDPLTGAPTPITPAQRKETGVDTPLDVK</sequence>
<evidence type="ECO:0000256" key="7">
    <source>
        <dbReference type="SAM" id="MobiDB-lite"/>
    </source>
</evidence>
<feature type="region of interest" description="Disordered" evidence="7">
    <location>
        <begin position="210"/>
        <end position="236"/>
    </location>
</feature>
<keyword evidence="3" id="KW-0547">Nucleotide-binding</keyword>
<keyword evidence="2" id="KW-0436">Ligase</keyword>
<evidence type="ECO:0000313" key="10">
    <source>
        <dbReference type="EMBL" id="CAB4590086.1"/>
    </source>
</evidence>
<dbReference type="InterPro" id="IPR004364">
    <property type="entry name" value="Aa-tRNA-synt_II"/>
</dbReference>
<feature type="domain" description="Aminoacyl-tRNA synthetase class II (D/K/N)" evidence="8">
    <location>
        <begin position="64"/>
        <end position="205"/>
    </location>
</feature>
<evidence type="ECO:0000256" key="6">
    <source>
        <dbReference type="ARBA" id="ARBA00023146"/>
    </source>
</evidence>
<dbReference type="GO" id="GO:0006422">
    <property type="term" value="P:aspartyl-tRNA aminoacylation"/>
    <property type="evidence" value="ECO:0007669"/>
    <property type="project" value="TreeGrafter"/>
</dbReference>